<proteinExistence type="predicted"/>
<keyword evidence="2" id="KW-1185">Reference proteome</keyword>
<reference evidence="1 2" key="1">
    <citation type="submission" date="2020-08" db="EMBL/GenBank/DDBJ databases">
        <title>Genomic Encyclopedia of Type Strains, Phase IV (KMG-IV): sequencing the most valuable type-strain genomes for metagenomic binning, comparative biology and taxonomic classification.</title>
        <authorList>
            <person name="Goeker M."/>
        </authorList>
    </citation>
    <scope>NUCLEOTIDE SEQUENCE [LARGE SCALE GENOMIC DNA]</scope>
    <source>
        <strain evidence="1 2">DSM 26438</strain>
    </source>
</reference>
<gene>
    <name evidence="1" type="ORF">GGQ73_001633</name>
</gene>
<sequence>MLSNDRGIKFDWNETFCEITVSEDLGYILEVRQWWEGRYGYVIDKVHPSDSSVDDITIGQWHAPTETEARREAEKAFLRHIDGGLSLVQ</sequence>
<evidence type="ECO:0000313" key="1">
    <source>
        <dbReference type="EMBL" id="MBB3945698.1"/>
    </source>
</evidence>
<dbReference type="RefSeq" id="WP_183895371.1">
    <property type="nucleotide sequence ID" value="NZ_JACIDV010000004.1"/>
</dbReference>
<evidence type="ECO:0000313" key="2">
    <source>
        <dbReference type="Proteomes" id="UP000565286"/>
    </source>
</evidence>
<name>A0A7W6C4R1_9HYPH</name>
<comment type="caution">
    <text evidence="1">The sequence shown here is derived from an EMBL/GenBank/DDBJ whole genome shotgun (WGS) entry which is preliminary data.</text>
</comment>
<organism evidence="1 2">
    <name type="scientific">Rhizobium skierniewicense</name>
    <dbReference type="NCBI Taxonomy" id="984260"/>
    <lineage>
        <taxon>Bacteria</taxon>
        <taxon>Pseudomonadati</taxon>
        <taxon>Pseudomonadota</taxon>
        <taxon>Alphaproteobacteria</taxon>
        <taxon>Hyphomicrobiales</taxon>
        <taxon>Rhizobiaceae</taxon>
        <taxon>Rhizobium/Agrobacterium group</taxon>
        <taxon>Rhizobium</taxon>
    </lineage>
</organism>
<protein>
    <submittedName>
        <fullName evidence="1">Uncharacterized protein</fullName>
    </submittedName>
</protein>
<accession>A0A7W6C4R1</accession>
<dbReference type="EMBL" id="JACIDV010000004">
    <property type="protein sequence ID" value="MBB3945698.1"/>
    <property type="molecule type" value="Genomic_DNA"/>
</dbReference>
<dbReference type="AlphaFoldDB" id="A0A7W6C4R1"/>
<dbReference type="Proteomes" id="UP000565286">
    <property type="component" value="Unassembled WGS sequence"/>
</dbReference>